<accession>A0A7K0BZF3</accession>
<sequence>MSVEHGGGENAFRHVNEVGEAVADAVVQARDIRGGVHLHTGAAELPPPRQLPGTGSLVDRAEALRTLDRIGDRPPRVVVVSGPAGVGKTAVALRWAHRRLEEFPDGQLYADLQGHAAVDPALPGEVLAGFIRGLGVAAERVPAGLAERAALYRSLTAGRRLLVVLDDAYSVAQVVPLLPGSAGSVAVVTSRRRLAVLMVRGARGVQLGPLTQDAALELLAEVLGADRVAREPGMAARLAELCACSPLALSVAAARLVTRPHRSLAEMVDALAGERRRLKELTLPDADDEMTVRAALALSYQGLSEPVRHLYRLLGSYPGRTFGVAAAAALTGAPPGDAAEWLDELADANLLEDLPGARYRLHDLTRLHAMELGEAAEPEALARLTAWTVQATLAASGAVAPYRRLAEPEPLPDVPPPPEFTSAAEALTWLEEEFGNLRALADRAHRSGLHRPVWQLVDAAWPLFLHRRYHAHRLAFDSTGLAAARADGDRRAEAKMLNRTGLARRDQGDLDGAARDFQAAHAIWHELGDRARMAGTDRRLGLLAVDRHDPAAAEHHHRAALAVYRLLADDRHVALTICDFAAVLIDTGRAAEADALLEEARGLLAARPDPYNQARVLILLGRARMDGPAREEARALLDRGLAVMREIGSAAGEAGALRACGDLARRDGRTGEADRCYEQARRILAGAGAPAGTPGEQD</sequence>
<dbReference type="SUPFAM" id="SSF48452">
    <property type="entry name" value="TPR-like"/>
    <property type="match status" value="1"/>
</dbReference>
<organism evidence="1 2">
    <name type="scientific">Actinomadura macrotermitis</name>
    <dbReference type="NCBI Taxonomy" id="2585200"/>
    <lineage>
        <taxon>Bacteria</taxon>
        <taxon>Bacillati</taxon>
        <taxon>Actinomycetota</taxon>
        <taxon>Actinomycetes</taxon>
        <taxon>Streptosporangiales</taxon>
        <taxon>Thermomonosporaceae</taxon>
        <taxon>Actinomadura</taxon>
    </lineage>
</organism>
<dbReference type="GO" id="GO:0043531">
    <property type="term" value="F:ADP binding"/>
    <property type="evidence" value="ECO:0007669"/>
    <property type="project" value="InterPro"/>
</dbReference>
<comment type="caution">
    <text evidence="1">The sequence shown here is derived from an EMBL/GenBank/DDBJ whole genome shotgun (WGS) entry which is preliminary data.</text>
</comment>
<dbReference type="InterPro" id="IPR011990">
    <property type="entry name" value="TPR-like_helical_dom_sf"/>
</dbReference>
<dbReference type="PRINTS" id="PR00364">
    <property type="entry name" value="DISEASERSIST"/>
</dbReference>
<dbReference type="PANTHER" id="PTHR47691:SF3">
    <property type="entry name" value="HTH-TYPE TRANSCRIPTIONAL REGULATOR RV0890C-RELATED"/>
    <property type="match status" value="1"/>
</dbReference>
<keyword evidence="2" id="KW-1185">Reference proteome</keyword>
<dbReference type="Gene3D" id="3.40.50.300">
    <property type="entry name" value="P-loop containing nucleotide triphosphate hydrolases"/>
    <property type="match status" value="1"/>
</dbReference>
<dbReference type="OrthoDB" id="5521887at2"/>
<gene>
    <name evidence="1" type="primary">afsR_5</name>
    <name evidence="1" type="ORF">ACRB68_46540</name>
</gene>
<dbReference type="Proteomes" id="UP000487268">
    <property type="component" value="Unassembled WGS sequence"/>
</dbReference>
<dbReference type="RefSeq" id="WP_153535889.1">
    <property type="nucleotide sequence ID" value="NZ_WEGH01000003.1"/>
</dbReference>
<dbReference type="AlphaFoldDB" id="A0A7K0BZF3"/>
<evidence type="ECO:0000313" key="2">
    <source>
        <dbReference type="Proteomes" id="UP000487268"/>
    </source>
</evidence>
<protein>
    <submittedName>
        <fullName evidence="1">Regulatory protein AfsR</fullName>
    </submittedName>
</protein>
<dbReference type="EMBL" id="WEGH01000003">
    <property type="protein sequence ID" value="MQY06560.1"/>
    <property type="molecule type" value="Genomic_DNA"/>
</dbReference>
<dbReference type="SUPFAM" id="SSF52540">
    <property type="entry name" value="P-loop containing nucleoside triphosphate hydrolases"/>
    <property type="match status" value="1"/>
</dbReference>
<dbReference type="Gene3D" id="1.25.40.10">
    <property type="entry name" value="Tetratricopeptide repeat domain"/>
    <property type="match status" value="1"/>
</dbReference>
<proteinExistence type="predicted"/>
<evidence type="ECO:0000313" key="1">
    <source>
        <dbReference type="EMBL" id="MQY06560.1"/>
    </source>
</evidence>
<dbReference type="PANTHER" id="PTHR47691">
    <property type="entry name" value="REGULATOR-RELATED"/>
    <property type="match status" value="1"/>
</dbReference>
<reference evidence="1 2" key="1">
    <citation type="submission" date="2019-10" db="EMBL/GenBank/DDBJ databases">
        <title>Actinomadura rubteroloni sp. nov. and Actinomadura macrotermitis sp. nov., isolated from the gut of fungus growing-termite Macrotermes natalensis.</title>
        <authorList>
            <person name="Benndorf R."/>
            <person name="Martin K."/>
            <person name="Kuefner M."/>
            <person name="De Beer W."/>
            <person name="Kaster A.-K."/>
            <person name="Vollmers J."/>
            <person name="Poulsen M."/>
            <person name="Beemelmanns C."/>
        </authorList>
    </citation>
    <scope>NUCLEOTIDE SEQUENCE [LARGE SCALE GENOMIC DNA]</scope>
    <source>
        <strain evidence="1 2">RB68</strain>
    </source>
</reference>
<name>A0A7K0BZF3_9ACTN</name>
<dbReference type="InterPro" id="IPR027417">
    <property type="entry name" value="P-loop_NTPase"/>
</dbReference>